<protein>
    <submittedName>
        <fullName evidence="4">Oidioi.mRNA.OKI2018_I69.chr2.g7215.t1.cds</fullName>
    </submittedName>
</protein>
<name>A0ABN7T638_OIKDI</name>
<feature type="region of interest" description="Disordered" evidence="2">
    <location>
        <begin position="971"/>
        <end position="995"/>
    </location>
</feature>
<feature type="compositionally biased region" description="Polar residues" evidence="2">
    <location>
        <begin position="634"/>
        <end position="646"/>
    </location>
</feature>
<accession>A0ABN7T638</accession>
<feature type="compositionally biased region" description="Low complexity" evidence="2">
    <location>
        <begin position="454"/>
        <end position="466"/>
    </location>
</feature>
<feature type="compositionally biased region" description="Polar residues" evidence="2">
    <location>
        <begin position="344"/>
        <end position="394"/>
    </location>
</feature>
<gene>
    <name evidence="4" type="ORF">OKIOD_LOCUS15980</name>
</gene>
<dbReference type="InterPro" id="IPR032013">
    <property type="entry name" value="DUF4795"/>
</dbReference>
<feature type="domain" description="DUF4795" evidence="3">
    <location>
        <begin position="643"/>
        <end position="845"/>
    </location>
</feature>
<dbReference type="Proteomes" id="UP001158576">
    <property type="component" value="Chromosome 2"/>
</dbReference>
<keyword evidence="1" id="KW-0175">Coiled coil</keyword>
<feature type="region of interest" description="Disordered" evidence="2">
    <location>
        <begin position="851"/>
        <end position="870"/>
    </location>
</feature>
<feature type="compositionally biased region" description="Polar residues" evidence="2">
    <location>
        <begin position="300"/>
        <end position="309"/>
    </location>
</feature>
<evidence type="ECO:0000256" key="1">
    <source>
        <dbReference type="SAM" id="Coils"/>
    </source>
</evidence>
<dbReference type="EMBL" id="OU015567">
    <property type="protein sequence ID" value="CAG5113069.1"/>
    <property type="molecule type" value="Genomic_DNA"/>
</dbReference>
<feature type="region of interest" description="Disordered" evidence="2">
    <location>
        <begin position="625"/>
        <end position="649"/>
    </location>
</feature>
<evidence type="ECO:0000313" key="4">
    <source>
        <dbReference type="EMBL" id="CAG5113069.1"/>
    </source>
</evidence>
<dbReference type="PANTHER" id="PTHR47080">
    <property type="entry name" value="CHROMOSOME 16 OPEN READING FRAME 96"/>
    <property type="match status" value="1"/>
</dbReference>
<feature type="compositionally biased region" description="Polar residues" evidence="2">
    <location>
        <begin position="405"/>
        <end position="453"/>
    </location>
</feature>
<feature type="coiled-coil region" evidence="1">
    <location>
        <begin position="108"/>
        <end position="198"/>
    </location>
</feature>
<evidence type="ECO:0000313" key="5">
    <source>
        <dbReference type="Proteomes" id="UP001158576"/>
    </source>
</evidence>
<dbReference type="PANTHER" id="PTHR47080:SF1">
    <property type="entry name" value="CHROMOSOME 16 OPEN READING FRAME 96"/>
    <property type="match status" value="1"/>
</dbReference>
<evidence type="ECO:0000256" key="2">
    <source>
        <dbReference type="SAM" id="MobiDB-lite"/>
    </source>
</evidence>
<dbReference type="Pfam" id="PF16043">
    <property type="entry name" value="DUF4795"/>
    <property type="match status" value="1"/>
</dbReference>
<sequence length="995" mass="110287">MVSNLRVMLDQALGSGDDAGAVNFLELKVILDAILVKLDIGAELPQVGPNGEVRPATDKYHERLQQLEKIVEGMTRPKSPNTLIQQTQNGDEGPITKDFAENRLKKRVDANEEGIEKALDMLEKLARQLKNVESDLKDTKDRMASEQKAQDDHLSALDSLVKELESKMEENKAATDKVHDLTDRLANLEERAAKVEQIAKEAVNWSQLDESFSHDFFGNELDNEMSKCHEEREKYQNYFEGLHKLADMRDMIEDINSGLAELDKHVQSNINDITKRQVSRSTLGDSRLSLAGTPSRDYLLQNSNHSLTGRAQPPSPNMQNISSKGSSRTNLNTQPQVGAPSQALGGSNSKINPSPQVARTDPAASSSNKQDGNNALSNQNSGSNNIQKDTPFTGSSSSSRRVSDHNISGTPSINNETLNALGSNQASPHSTNQNQSLPQSVDPQNQTSSGVPGQQTTPNNQQRPNQVSTNSPTNTQIHSPSESCQIAESPSSKNRSQLASSKHELRPGNNSTRADHTTEDTFSSEDNSGWSSSSSGQRQRVRKSVVARNSIRQSLGNFRQLINLQGRPGMPGAPGQFSPKTSDTRIGDVNRRAEEIDGRVNDLLDENNRLRRDLEMFKSSTEKELAETRAALSDGSSRGNSEISNETVEKLQKQLSGTERELKAMEELIKSLSADGRAKSEELDRLQRLLQDLQERAALKDFVTTSLDQKADAADLRALLSKDELDSTAQSIINQLQELINRQAAHEQSMGEHLKEVGLEVDHRTKDDDFNRFSEQIEKRLRALRKKIEKAGAGGLNDLATEAGAAGFRKQLFNCISCDKDLYMRITNPLLPSPSAFPARMSLRPHTAYDTKHVRSQARGEPSDLLDPIKREGTSDYSTLLVEKELERRRKMKENKIRQEISGYNFKSGSIPRQVGGNRQVVYDRGARQEELRLAMGTDFESADLEGTDGHLYKGRVRKLPNLVRKTLDEEDLNRSLDNPVPDDVHIPPTAPEKS</sequence>
<proteinExistence type="predicted"/>
<feature type="compositionally biased region" description="Low complexity" evidence="2">
    <location>
        <begin position="524"/>
        <end position="535"/>
    </location>
</feature>
<keyword evidence="5" id="KW-1185">Reference proteome</keyword>
<feature type="compositionally biased region" description="Polar residues" evidence="2">
    <location>
        <begin position="317"/>
        <end position="336"/>
    </location>
</feature>
<reference evidence="4 5" key="1">
    <citation type="submission" date="2021-04" db="EMBL/GenBank/DDBJ databases">
        <authorList>
            <person name="Bliznina A."/>
        </authorList>
    </citation>
    <scope>NUCLEOTIDE SEQUENCE [LARGE SCALE GENOMIC DNA]</scope>
</reference>
<feature type="region of interest" description="Disordered" evidence="2">
    <location>
        <begin position="279"/>
        <end position="548"/>
    </location>
</feature>
<evidence type="ECO:0000259" key="3">
    <source>
        <dbReference type="Pfam" id="PF16043"/>
    </source>
</evidence>
<organism evidence="4 5">
    <name type="scientific">Oikopleura dioica</name>
    <name type="common">Tunicate</name>
    <dbReference type="NCBI Taxonomy" id="34765"/>
    <lineage>
        <taxon>Eukaryota</taxon>
        <taxon>Metazoa</taxon>
        <taxon>Chordata</taxon>
        <taxon>Tunicata</taxon>
        <taxon>Appendicularia</taxon>
        <taxon>Copelata</taxon>
        <taxon>Oikopleuridae</taxon>
        <taxon>Oikopleura</taxon>
    </lineage>
</organism>
<feature type="compositionally biased region" description="Polar residues" evidence="2">
    <location>
        <begin position="467"/>
        <end position="500"/>
    </location>
</feature>